<name>A0A9P6RHQ7_9FUNG</name>
<dbReference type="AlphaFoldDB" id="A0A9P6RHQ7"/>
<dbReference type="EMBL" id="JAAAIP010000279">
    <property type="protein sequence ID" value="KAG0320527.1"/>
    <property type="molecule type" value="Genomic_DNA"/>
</dbReference>
<protein>
    <submittedName>
        <fullName evidence="1">Uncharacterized protein</fullName>
    </submittedName>
</protein>
<organism evidence="1 2">
    <name type="scientific">Dissophora globulifera</name>
    <dbReference type="NCBI Taxonomy" id="979702"/>
    <lineage>
        <taxon>Eukaryota</taxon>
        <taxon>Fungi</taxon>
        <taxon>Fungi incertae sedis</taxon>
        <taxon>Mucoromycota</taxon>
        <taxon>Mortierellomycotina</taxon>
        <taxon>Mortierellomycetes</taxon>
        <taxon>Mortierellales</taxon>
        <taxon>Mortierellaceae</taxon>
        <taxon>Dissophora</taxon>
    </lineage>
</organism>
<proteinExistence type="predicted"/>
<gene>
    <name evidence="1" type="ORF">BGZ99_004441</name>
</gene>
<keyword evidence="2" id="KW-1185">Reference proteome</keyword>
<sequence>MKLTAATVLASCAPSLAFALVGITWSIPGVPSTGLNSVTFPLSLAQTPHETGYYFAQQFNFVGQQDVGYTGLQPRPDANGRPAIHAVFSSFIAGTTTNDANCGSGADGGPGVSCGVEFSAPYSNGYNLEIVNTGGTTWTGTAVDSTTGDRVHIGTYTLPAGTQGIKGSQVGFVEYYPWNSGTHTCSSLPYAYVTFGYPVSPSGIGSLGDAYEYGDCVGNVAFKNSRSAGGIDVQVGFNPGTARN</sequence>
<comment type="caution">
    <text evidence="1">The sequence shown here is derived from an EMBL/GenBank/DDBJ whole genome shotgun (WGS) entry which is preliminary data.</text>
</comment>
<reference evidence="1" key="1">
    <citation type="journal article" date="2020" name="Fungal Divers.">
        <title>Resolving the Mortierellaceae phylogeny through synthesis of multi-gene phylogenetics and phylogenomics.</title>
        <authorList>
            <person name="Vandepol N."/>
            <person name="Liber J."/>
            <person name="Desiro A."/>
            <person name="Na H."/>
            <person name="Kennedy M."/>
            <person name="Barry K."/>
            <person name="Grigoriev I.V."/>
            <person name="Miller A.N."/>
            <person name="O'Donnell K."/>
            <person name="Stajich J.E."/>
            <person name="Bonito G."/>
        </authorList>
    </citation>
    <scope>NUCLEOTIDE SEQUENCE</scope>
    <source>
        <strain evidence="1">REB-010B</strain>
    </source>
</reference>
<dbReference type="Proteomes" id="UP000738325">
    <property type="component" value="Unassembled WGS sequence"/>
</dbReference>
<dbReference type="OrthoDB" id="5576763at2759"/>
<evidence type="ECO:0000313" key="2">
    <source>
        <dbReference type="Proteomes" id="UP000738325"/>
    </source>
</evidence>
<accession>A0A9P6RHQ7</accession>
<evidence type="ECO:0000313" key="1">
    <source>
        <dbReference type="EMBL" id="KAG0320527.1"/>
    </source>
</evidence>